<reference evidence="3 4" key="1">
    <citation type="journal article" date="2015" name="Genome Announc.">
        <title>Expanding the biotechnology potential of lactobacilli through comparative genomics of 213 strains and associated genera.</title>
        <authorList>
            <person name="Sun Z."/>
            <person name="Harris H.M."/>
            <person name="McCann A."/>
            <person name="Guo C."/>
            <person name="Argimon S."/>
            <person name="Zhang W."/>
            <person name="Yang X."/>
            <person name="Jeffery I.B."/>
            <person name="Cooney J.C."/>
            <person name="Kagawa T.F."/>
            <person name="Liu W."/>
            <person name="Song Y."/>
            <person name="Salvetti E."/>
            <person name="Wrobel A."/>
            <person name="Rasinkangas P."/>
            <person name="Parkhill J."/>
            <person name="Rea M.C."/>
            <person name="O'Sullivan O."/>
            <person name="Ritari J."/>
            <person name="Douillard F.P."/>
            <person name="Paul Ross R."/>
            <person name="Yang R."/>
            <person name="Briner A.E."/>
            <person name="Felis G.E."/>
            <person name="de Vos W.M."/>
            <person name="Barrangou R."/>
            <person name="Klaenhammer T.R."/>
            <person name="Caufield P.W."/>
            <person name="Cui Y."/>
            <person name="Zhang H."/>
            <person name="O'Toole P.W."/>
        </authorList>
    </citation>
    <scope>NUCLEOTIDE SEQUENCE [LARGE SCALE GENOMIC DNA]</scope>
    <source>
        <strain evidence="3 4">DSM 18630</strain>
    </source>
</reference>
<dbReference type="InterPro" id="IPR010330">
    <property type="entry name" value="CoiA_nuc"/>
</dbReference>
<sequence length="338" mass="40045">MLVGQQINGKLIGAAVADVTKKYYCPVCHQRLILKKGNLRIAHFAHSTVCILKYGEPETREHLTGKLQLQQKFAFAGYKGQLEQYLPELQQRPDLLLKMTNGKTLAIEYQCAPLTVQQLYQRTQGYRKNGIRCWWILGENHWLKKKITQQEAQFMMWHPSLGFYLVYYFPKRQHFCLLYQIQQADFLNVSYLKFITNDVKKLQIFMRTVTKPVTLSVRLRTMQRRNFEKACCFYRGSLFVEQLAWYEKKINFRLLGLELLEFSLDLPIFAEKQIVWQSRLLRLNDWPVTEIDSFQNNTEILTYQLPLIKNNNFVSSCLKRFKMKILQSNLLKSSKINF</sequence>
<dbReference type="EMBL" id="AZGB01000015">
    <property type="protein sequence ID" value="KRM06521.1"/>
    <property type="molecule type" value="Genomic_DNA"/>
</dbReference>
<feature type="domain" description="Competence protein CoiA-like N-terminal" evidence="2">
    <location>
        <begin position="20"/>
        <end position="47"/>
    </location>
</feature>
<dbReference type="PATRIC" id="fig|1423750.3.peg.688"/>
<dbReference type="RefSeq" id="WP_057871434.1">
    <property type="nucleotide sequence ID" value="NZ_AZGB01000015.1"/>
</dbReference>
<proteinExistence type="predicted"/>
<accession>A0A0R1VUC7</accession>
<dbReference type="AlphaFoldDB" id="A0A0R1VUC7"/>
<keyword evidence="4" id="KW-1185">Reference proteome</keyword>
<name>A0A0R1VUC7_9LACO</name>
<dbReference type="InterPro" id="IPR057253">
    <property type="entry name" value="CoiA-like_N"/>
</dbReference>
<evidence type="ECO:0000313" key="4">
    <source>
        <dbReference type="Proteomes" id="UP000051451"/>
    </source>
</evidence>
<feature type="domain" description="Competence protein CoiA nuclease-like" evidence="1">
    <location>
        <begin position="58"/>
        <end position="185"/>
    </location>
</feature>
<gene>
    <name evidence="3" type="ORF">FC89_GL000668</name>
</gene>
<comment type="caution">
    <text evidence="3">The sequence shown here is derived from an EMBL/GenBank/DDBJ whole genome shotgun (WGS) entry which is preliminary data.</text>
</comment>
<protein>
    <submittedName>
        <fullName evidence="3">Competence protein transcription factor</fullName>
    </submittedName>
</protein>
<dbReference type="Proteomes" id="UP000051451">
    <property type="component" value="Unassembled WGS sequence"/>
</dbReference>
<dbReference type="Pfam" id="PF25164">
    <property type="entry name" value="CoiA_N"/>
    <property type="match status" value="1"/>
</dbReference>
<organism evidence="3 4">
    <name type="scientific">Liquorilactobacillus ghanensis DSM 18630</name>
    <dbReference type="NCBI Taxonomy" id="1423750"/>
    <lineage>
        <taxon>Bacteria</taxon>
        <taxon>Bacillati</taxon>
        <taxon>Bacillota</taxon>
        <taxon>Bacilli</taxon>
        <taxon>Lactobacillales</taxon>
        <taxon>Lactobacillaceae</taxon>
        <taxon>Liquorilactobacillus</taxon>
    </lineage>
</organism>
<dbReference type="Pfam" id="PF06054">
    <property type="entry name" value="CoiA_nuc"/>
    <property type="match status" value="1"/>
</dbReference>
<dbReference type="OrthoDB" id="3784230at2"/>
<dbReference type="STRING" id="1423750.FC89_GL000668"/>
<evidence type="ECO:0000259" key="1">
    <source>
        <dbReference type="Pfam" id="PF06054"/>
    </source>
</evidence>
<evidence type="ECO:0000313" key="3">
    <source>
        <dbReference type="EMBL" id="KRM06521.1"/>
    </source>
</evidence>
<dbReference type="GeneID" id="98318703"/>
<evidence type="ECO:0000259" key="2">
    <source>
        <dbReference type="Pfam" id="PF25164"/>
    </source>
</evidence>